<dbReference type="FunFam" id="3.30.450.20:FF:000024">
    <property type="entry name" value="VWFA and cache domain-containing protein 1"/>
    <property type="match status" value="1"/>
</dbReference>
<feature type="transmembrane region" description="Helical" evidence="2">
    <location>
        <begin position="1283"/>
        <end position="1303"/>
    </location>
</feature>
<feature type="transmembrane region" description="Helical" evidence="2">
    <location>
        <begin position="1091"/>
        <end position="1112"/>
    </location>
</feature>
<dbReference type="SUPFAM" id="SSF53300">
    <property type="entry name" value="vWA-like"/>
    <property type="match status" value="1"/>
</dbReference>
<keyword evidence="2" id="KW-1133">Transmembrane helix</keyword>
<dbReference type="Gene3D" id="3.30.450.20">
    <property type="entry name" value="PAS domain"/>
    <property type="match status" value="3"/>
</dbReference>
<keyword evidence="2" id="KW-0472">Membrane</keyword>
<sequence length="1437" mass="162948">MAEIRELYETVACSDVRVFSEFQRNVLCLSTLTPPLVREVCPGTCHSHTHDTASDDGYSPDTRQETPNPTVFGGIKIEHEARKLSARLRWLSNEEIGITKMQAIYDSLPYEKKNHDPINTLQKIASRLKKRFRNYIQVLQTNKATVQNMYRFHVKNPMNSNISCCMIPHQEFIEDNQYGCRVSKRTSCDLYPDNVRENAFNPGRMLTEVWKDNKKLFPGLKWQYFISVEGVHTEYPANAFTWFNNCPQAHDIRHSDVYLATVQPQPQHVVIVMDHGNSLSSNQLKTAKGIAKQFLNSLSERDRVAVFGLASRPSFPRDPSDDSCLPNSLVPATFEASLFFSSFVDNLQQEDASTNHSLGFQTAFEMIENMIRRSKGVTIENAMILYISRGLLSSLTEGRDIMETISIHNGRLDHRVIINTYAVIDDGKHIMFEKSILQDIAEQNFLKYEVNYKSPKPVIAGMMVTINSTKDLSVSVGRFYLPLNKSAPESPIFSLPYMDMADQTLTMSISQPCFHGKELIGIMGVDLHMEDVVQDVTYYNQELNSYIFLITTEGNLPEGERLMHTKKGNTNSTEDNSSKSDFYAKYMWKRIENTTFIVVLKLLTEVETTQTLEHLHVSNDPHLVYHRLDLVQPNDMCLHRHMPATSDTSTVFLSPKSFLDPFEHLSNLETKRMVQNYVAYLKDDTRLITNPGLKTEVKNDVAATGRINTEWLRRYHHHMNHQEESIVRRYVATPSGVFRSFPGTVIEKTSDPTKTDWFQRAEEFPGHVTLTPPYLDTLGAGYIATISHTIYEGKPASLHSPHDRVVAVMGMDLTMGFLHKLLSEVIPICAHQNIRCFIMDDKGYLVAHPKLIEPNSKVVQHITHKEQLVANDILNHKHFVRKTLCNSYNDRTIQRFYKFNTSLEGVLTNLVHGEHCARYQITHIPGTNSFLGIVNHTCNTDTAFCPCSTVDRLCLNCNQMEQIVCECPCECPLDMNFCTGELLQEDDRNPSCSHEVEKETPIHLNFPPFDDVRQCHQSKCSMLATKLDCISAIGCAWCERQKHGLASVKHPYCADQRRCFGGVEEAVSPYGDEIRAMANQEKPMPMKSTPVGPVAGGIMGCFLVLALGVYCYRHHIHRSSHQYINNLPENQNRMSHFYEEEPPEPTDDIAAGHTNFVLSTFENPASISPYRVNTSYRRPAGGDSDHGYSTMTPHEDSEHASLPCLEPLIKERYKPGSLSVVKNTPGKIPPPPSHYRRSRSPTPPKYYQPIPEQTVIPPQTTIIEHPNSVIANVQGFPLRKMKWTFAGVFAAFQFLPLICGVRNSQQTIHDHLQSELLLPVQRSSHVVYEGSGDTDVLLDKTPVYKVTEHPPPKRQPGDISNSATGHQSASVVVLHKPSPAIIVLIVILILLLITALLAIGYLWRRVRVLKERLTKPSPTKGEFDEDEYSVMMDWSVK</sequence>
<evidence type="ECO:0000256" key="1">
    <source>
        <dbReference type="SAM" id="MobiDB-lite"/>
    </source>
</evidence>
<feature type="transmembrane region" description="Helical" evidence="2">
    <location>
        <begin position="1380"/>
        <end position="1403"/>
    </location>
</feature>
<dbReference type="EMBL" id="JH816312">
    <property type="protein sequence ID" value="EKC29928.1"/>
    <property type="molecule type" value="Genomic_DNA"/>
</dbReference>
<dbReference type="InterPro" id="IPR051173">
    <property type="entry name" value="Ca_channel_alpha-2/delta"/>
</dbReference>
<feature type="region of interest" description="Disordered" evidence="1">
    <location>
        <begin position="48"/>
        <end position="69"/>
    </location>
</feature>
<feature type="region of interest" description="Disordered" evidence="1">
    <location>
        <begin position="1178"/>
        <end position="1201"/>
    </location>
</feature>
<proteinExistence type="predicted"/>
<dbReference type="PANTHER" id="PTHR10166">
    <property type="entry name" value="VOLTAGE-DEPENDENT CALCIUM CHANNEL SUBUNIT ALPHA-2/DELTA-RELATED"/>
    <property type="match status" value="1"/>
</dbReference>
<name>K1Q7N4_MAGGI</name>
<dbReference type="GO" id="GO:0005891">
    <property type="term" value="C:voltage-gated calcium channel complex"/>
    <property type="evidence" value="ECO:0007669"/>
    <property type="project" value="TreeGrafter"/>
</dbReference>
<dbReference type="HOGENOM" id="CLU_004521_0_0_1"/>
<keyword evidence="2" id="KW-0812">Transmembrane</keyword>
<dbReference type="InterPro" id="IPR036465">
    <property type="entry name" value="vWFA_dom_sf"/>
</dbReference>
<dbReference type="InParanoid" id="K1Q7N4"/>
<accession>K1Q7N4</accession>
<evidence type="ECO:0000256" key="2">
    <source>
        <dbReference type="SAM" id="Phobius"/>
    </source>
</evidence>
<dbReference type="FunCoup" id="K1Q7N4">
    <property type="interactions" value="166"/>
</dbReference>
<reference evidence="3" key="1">
    <citation type="journal article" date="2012" name="Nature">
        <title>The oyster genome reveals stress adaptation and complexity of shell formation.</title>
        <authorList>
            <person name="Zhang G."/>
            <person name="Fang X."/>
            <person name="Guo X."/>
            <person name="Li L."/>
            <person name="Luo R."/>
            <person name="Xu F."/>
            <person name="Yang P."/>
            <person name="Zhang L."/>
            <person name="Wang X."/>
            <person name="Qi H."/>
            <person name="Xiong Z."/>
            <person name="Que H."/>
            <person name="Xie Y."/>
            <person name="Holland P.W."/>
            <person name="Paps J."/>
            <person name="Zhu Y."/>
            <person name="Wu F."/>
            <person name="Chen Y."/>
            <person name="Wang J."/>
            <person name="Peng C."/>
            <person name="Meng J."/>
            <person name="Yang L."/>
            <person name="Liu J."/>
            <person name="Wen B."/>
            <person name="Zhang N."/>
            <person name="Huang Z."/>
            <person name="Zhu Q."/>
            <person name="Feng Y."/>
            <person name="Mount A."/>
            <person name="Hedgecock D."/>
            <person name="Xu Z."/>
            <person name="Liu Y."/>
            <person name="Domazet-Loso T."/>
            <person name="Du Y."/>
            <person name="Sun X."/>
            <person name="Zhang S."/>
            <person name="Liu B."/>
            <person name="Cheng P."/>
            <person name="Jiang X."/>
            <person name="Li J."/>
            <person name="Fan D."/>
            <person name="Wang W."/>
            <person name="Fu W."/>
            <person name="Wang T."/>
            <person name="Wang B."/>
            <person name="Zhang J."/>
            <person name="Peng Z."/>
            <person name="Li Y."/>
            <person name="Li N."/>
            <person name="Wang J."/>
            <person name="Chen M."/>
            <person name="He Y."/>
            <person name="Tan F."/>
            <person name="Song X."/>
            <person name="Zheng Q."/>
            <person name="Huang R."/>
            <person name="Yang H."/>
            <person name="Du X."/>
            <person name="Chen L."/>
            <person name="Yang M."/>
            <person name="Gaffney P.M."/>
            <person name="Wang S."/>
            <person name="Luo L."/>
            <person name="She Z."/>
            <person name="Ming Y."/>
            <person name="Huang W."/>
            <person name="Zhang S."/>
            <person name="Huang B."/>
            <person name="Zhang Y."/>
            <person name="Qu T."/>
            <person name="Ni P."/>
            <person name="Miao G."/>
            <person name="Wang J."/>
            <person name="Wang Q."/>
            <person name="Steinberg C.E."/>
            <person name="Wang H."/>
            <person name="Li N."/>
            <person name="Qian L."/>
            <person name="Zhang G."/>
            <person name="Li Y."/>
            <person name="Yang H."/>
            <person name="Liu X."/>
            <person name="Wang J."/>
            <person name="Yin Y."/>
            <person name="Wang J."/>
        </authorList>
    </citation>
    <scope>NUCLEOTIDE SEQUENCE [LARGE SCALE GENOMIC DNA]</scope>
    <source>
        <strain evidence="3">05x7-T-G4-1.051#20</strain>
    </source>
</reference>
<protein>
    <submittedName>
        <fullName evidence="3">VWFA and cache domain-containing protein 1</fullName>
    </submittedName>
</protein>
<feature type="region of interest" description="Disordered" evidence="1">
    <location>
        <begin position="1219"/>
        <end position="1250"/>
    </location>
</feature>
<dbReference type="GO" id="GO:0005245">
    <property type="term" value="F:voltage-gated calcium channel activity"/>
    <property type="evidence" value="ECO:0007669"/>
    <property type="project" value="TreeGrafter"/>
</dbReference>
<organism evidence="3">
    <name type="scientific">Magallana gigas</name>
    <name type="common">Pacific oyster</name>
    <name type="synonym">Crassostrea gigas</name>
    <dbReference type="NCBI Taxonomy" id="29159"/>
    <lineage>
        <taxon>Eukaryota</taxon>
        <taxon>Metazoa</taxon>
        <taxon>Spiralia</taxon>
        <taxon>Lophotrochozoa</taxon>
        <taxon>Mollusca</taxon>
        <taxon>Bivalvia</taxon>
        <taxon>Autobranchia</taxon>
        <taxon>Pteriomorphia</taxon>
        <taxon>Ostreida</taxon>
        <taxon>Ostreoidea</taxon>
        <taxon>Ostreidae</taxon>
        <taxon>Magallana</taxon>
    </lineage>
</organism>
<evidence type="ECO:0000313" key="3">
    <source>
        <dbReference type="EMBL" id="EKC29928.1"/>
    </source>
</evidence>
<dbReference type="Gene3D" id="3.40.50.410">
    <property type="entry name" value="von Willebrand factor, type A domain"/>
    <property type="match status" value="1"/>
</dbReference>
<gene>
    <name evidence="3" type="ORF">CGI_10008527</name>
</gene>
<dbReference type="PANTHER" id="PTHR10166:SF68">
    <property type="entry name" value="VWFA AND CACHE DOMAIN-CONTAINING PROTEIN 1"/>
    <property type="match status" value="1"/>
</dbReference>